<proteinExistence type="predicted"/>
<name>A0ABR7DKI5_9BACT</name>
<gene>
    <name evidence="5" type="ORF">H8S65_03970</name>
</gene>
<evidence type="ECO:0000256" key="3">
    <source>
        <dbReference type="ARBA" id="ARBA00023163"/>
    </source>
</evidence>
<evidence type="ECO:0000313" key="5">
    <source>
        <dbReference type="EMBL" id="MBC5631935.1"/>
    </source>
</evidence>
<dbReference type="InterPro" id="IPR036388">
    <property type="entry name" value="WH-like_DNA-bd_sf"/>
</dbReference>
<comment type="caution">
    <text evidence="5">The sequence shown here is derived from an EMBL/GenBank/DDBJ whole genome shotgun (WGS) entry which is preliminary data.</text>
</comment>
<accession>A0ABR7DKI5</accession>
<dbReference type="Gene3D" id="1.10.10.10">
    <property type="entry name" value="Winged helix-like DNA-binding domain superfamily/Winged helix DNA-binding domain"/>
    <property type="match status" value="1"/>
</dbReference>
<dbReference type="RefSeq" id="WP_186928648.1">
    <property type="nucleotide sequence ID" value="NZ_JACOOJ010000004.1"/>
</dbReference>
<evidence type="ECO:0000256" key="1">
    <source>
        <dbReference type="ARBA" id="ARBA00023015"/>
    </source>
</evidence>
<evidence type="ECO:0000313" key="6">
    <source>
        <dbReference type="Proteomes" id="UP000651475"/>
    </source>
</evidence>
<keyword evidence="2" id="KW-0238">DNA-binding</keyword>
<dbReference type="Proteomes" id="UP000651475">
    <property type="component" value="Unassembled WGS sequence"/>
</dbReference>
<keyword evidence="1" id="KW-0805">Transcription regulation</keyword>
<evidence type="ECO:0000259" key="4">
    <source>
        <dbReference type="PROSITE" id="PS51118"/>
    </source>
</evidence>
<dbReference type="SUPFAM" id="SSF46785">
    <property type="entry name" value="Winged helix' DNA-binding domain"/>
    <property type="match status" value="1"/>
</dbReference>
<reference evidence="5 6" key="1">
    <citation type="submission" date="2020-08" db="EMBL/GenBank/DDBJ databases">
        <title>Genome public.</title>
        <authorList>
            <person name="Liu C."/>
            <person name="Sun Q."/>
        </authorList>
    </citation>
    <scope>NUCLEOTIDE SEQUENCE [LARGE SCALE GENOMIC DNA]</scope>
    <source>
        <strain evidence="5 6">NSJ-79</strain>
    </source>
</reference>
<dbReference type="PANTHER" id="PTHR33204:SF39">
    <property type="entry name" value="TRANSCRIPTIONAL REGULATORY PROTEIN"/>
    <property type="match status" value="1"/>
</dbReference>
<keyword evidence="6" id="KW-1185">Reference proteome</keyword>
<protein>
    <submittedName>
        <fullName evidence="5">Helix-turn-helix transcriptional regulator</fullName>
    </submittedName>
</protein>
<keyword evidence="3" id="KW-0804">Transcription</keyword>
<dbReference type="InterPro" id="IPR036390">
    <property type="entry name" value="WH_DNA-bd_sf"/>
</dbReference>
<dbReference type="PANTHER" id="PTHR33204">
    <property type="entry name" value="TRANSCRIPTIONAL REGULATOR, MARR FAMILY"/>
    <property type="match status" value="1"/>
</dbReference>
<dbReference type="EMBL" id="JACOOJ010000004">
    <property type="protein sequence ID" value="MBC5631935.1"/>
    <property type="molecule type" value="Genomic_DNA"/>
</dbReference>
<feature type="domain" description="HTH hxlR-type" evidence="4">
    <location>
        <begin position="10"/>
        <end position="109"/>
    </location>
</feature>
<dbReference type="PROSITE" id="PS51118">
    <property type="entry name" value="HTH_HXLR"/>
    <property type="match status" value="1"/>
</dbReference>
<dbReference type="InterPro" id="IPR002577">
    <property type="entry name" value="HTH_HxlR"/>
</dbReference>
<evidence type="ECO:0000256" key="2">
    <source>
        <dbReference type="ARBA" id="ARBA00023125"/>
    </source>
</evidence>
<dbReference type="Pfam" id="PF01638">
    <property type="entry name" value="HxlR"/>
    <property type="match status" value="1"/>
</dbReference>
<sequence>MKNFYPTGNCPIRDILCRLGDKWSMLVMITLNANGTMRFSDIQKTISDISQRMLTVTLRTLETDGLVSRAVYAEVPPRVEYQLTETGKTLMPHIESLVGWALEHMTVIFESREKTGQLHG</sequence>
<organism evidence="5 6">
    <name type="scientific">Parabacteroides hominis</name>
    <dbReference type="NCBI Taxonomy" id="2763057"/>
    <lineage>
        <taxon>Bacteria</taxon>
        <taxon>Pseudomonadati</taxon>
        <taxon>Bacteroidota</taxon>
        <taxon>Bacteroidia</taxon>
        <taxon>Bacteroidales</taxon>
        <taxon>Tannerellaceae</taxon>
        <taxon>Parabacteroides</taxon>
    </lineage>
</organism>